<organism evidence="10 11">
    <name type="scientific">Malassezia equina</name>
    <dbReference type="NCBI Taxonomy" id="1381935"/>
    <lineage>
        <taxon>Eukaryota</taxon>
        <taxon>Fungi</taxon>
        <taxon>Dikarya</taxon>
        <taxon>Basidiomycota</taxon>
        <taxon>Ustilaginomycotina</taxon>
        <taxon>Malasseziomycetes</taxon>
        <taxon>Malasseziales</taxon>
        <taxon>Malasseziaceae</taxon>
        <taxon>Malassezia</taxon>
    </lineage>
</organism>
<feature type="domain" description="THO complex subunitTHOC2 N-terminal" evidence="8">
    <location>
        <begin position="632"/>
        <end position="707"/>
    </location>
</feature>
<dbReference type="Proteomes" id="UP001214415">
    <property type="component" value="Chromosome 6"/>
</dbReference>
<evidence type="ECO:0000256" key="6">
    <source>
        <dbReference type="SAM" id="MobiDB-lite"/>
    </source>
</evidence>
<dbReference type="InterPro" id="IPR040007">
    <property type="entry name" value="Tho2"/>
</dbReference>
<protein>
    <recommendedName>
        <fullName evidence="3">THO complex subunit 2</fullName>
    </recommendedName>
</protein>
<evidence type="ECO:0000256" key="2">
    <source>
        <dbReference type="ARBA" id="ARBA00007857"/>
    </source>
</evidence>
<dbReference type="GO" id="GO:0006397">
    <property type="term" value="P:mRNA processing"/>
    <property type="evidence" value="ECO:0007669"/>
    <property type="project" value="InterPro"/>
</dbReference>
<dbReference type="PANTHER" id="PTHR21597">
    <property type="entry name" value="THO2 PROTEIN"/>
    <property type="match status" value="1"/>
</dbReference>
<dbReference type="InterPro" id="IPR021418">
    <property type="entry name" value="THO_THOC2_C"/>
</dbReference>
<dbReference type="EMBL" id="CP119905">
    <property type="protein sequence ID" value="WFD24407.1"/>
    <property type="molecule type" value="Genomic_DNA"/>
</dbReference>
<evidence type="ECO:0000256" key="5">
    <source>
        <dbReference type="SAM" id="Coils"/>
    </source>
</evidence>
<feature type="compositionally biased region" description="Basic and acidic residues" evidence="6">
    <location>
        <begin position="1502"/>
        <end position="1557"/>
    </location>
</feature>
<keyword evidence="11" id="KW-1185">Reference proteome</keyword>
<comment type="subcellular location">
    <subcellularLocation>
        <location evidence="1">Nucleus</location>
    </subcellularLocation>
</comment>
<feature type="coiled-coil region" evidence="5">
    <location>
        <begin position="983"/>
        <end position="1035"/>
    </location>
</feature>
<dbReference type="GO" id="GO:0000445">
    <property type="term" value="C:THO complex part of transcription export complex"/>
    <property type="evidence" value="ECO:0007669"/>
    <property type="project" value="TreeGrafter"/>
</dbReference>
<proteinExistence type="inferred from homology"/>
<feature type="compositionally biased region" description="Basic residues" evidence="6">
    <location>
        <begin position="1558"/>
        <end position="1568"/>
    </location>
</feature>
<dbReference type="GO" id="GO:0003729">
    <property type="term" value="F:mRNA binding"/>
    <property type="evidence" value="ECO:0007669"/>
    <property type="project" value="TreeGrafter"/>
</dbReference>
<dbReference type="InterPro" id="IPR021726">
    <property type="entry name" value="THO_THOC2_N"/>
</dbReference>
<feature type="compositionally biased region" description="Polar residues" evidence="6">
    <location>
        <begin position="1488"/>
        <end position="1501"/>
    </location>
</feature>
<accession>A0AAF0ELM1</accession>
<evidence type="ECO:0000259" key="7">
    <source>
        <dbReference type="Pfam" id="PF11262"/>
    </source>
</evidence>
<evidence type="ECO:0000313" key="10">
    <source>
        <dbReference type="EMBL" id="WFD24407.1"/>
    </source>
</evidence>
<evidence type="ECO:0000256" key="3">
    <source>
        <dbReference type="ARBA" id="ARBA00019596"/>
    </source>
</evidence>
<gene>
    <name evidence="10" type="primary">RLR1</name>
    <name evidence="10" type="ORF">MEQU1_003107</name>
</gene>
<dbReference type="Pfam" id="PF11262">
    <property type="entry name" value="Tho2"/>
    <property type="match status" value="1"/>
</dbReference>
<name>A0AAF0ELM1_9BASI</name>
<dbReference type="InterPro" id="IPR032302">
    <property type="entry name" value="THOC2_N"/>
</dbReference>
<feature type="domain" description="THO complex subunit 2 N-terminal" evidence="9">
    <location>
        <begin position="165"/>
        <end position="630"/>
    </location>
</feature>
<dbReference type="PANTHER" id="PTHR21597:SF0">
    <property type="entry name" value="THO COMPLEX SUBUNIT 2"/>
    <property type="match status" value="1"/>
</dbReference>
<evidence type="ECO:0000256" key="4">
    <source>
        <dbReference type="ARBA" id="ARBA00023242"/>
    </source>
</evidence>
<sequence>MAAATEATSALPHARRDRARETTYRLHHTTDDADAFELQETAQGAPILADAGFDPLTFGEHAWMFTCERLREAWGHDTTEARAAIVGLLRAYVQARSVTAMHVAQALHTGLPACSDAVADLLWALDWEYEARAESPEALPLDTARARLAELVCAGLAVGLWTRDHISLRLDAPLLGAAHVVEPTVFHRRGIQIRTASYFKQTKYNLLREESEGYASVLVALLTHREPSLFVDEHGAVQESVAASELDAYADALLQRLWALIGYFALDASRVLDLLLAVFTKHVAHHHPFYVRVLARSRWDASRIAQILGQQLSYYAQPDTRDDAPDELFLVLALLVRHHVVAWADMYPYLAPDDTMARLQSAYEEALAAKGAAGANALAMAAPLVDEDAPAETQGAQAAPTAPAAQPCGHAAMAVRAMLACGLLEPVQPFLAQYPWLLGAFPSVTQAYLRLVWYRLAPALASVALPTPPVPVIERTPVLTVYAPEPRASATHTFVFCVPDWAAHLVQETDATVVLPMLAPLGVHVAQDARLLQVLCRLCVHAQDRAPWMQVLRTQILPSVALAEAGAPLLYELWACVESLTYPERYALYGEWKHRAFQRRELRAAKAATEREARGILRRVSADNVRASGRSLAKAAHTNPIIFFDVVMHQVQSYDNLIEPVVDAAKYLTPLEYDVCSFALLEALSNPARERIKSDGTHASLWLKSLASFAGAFFRKYAVTDCTPVLQYLVNQLHQGHGNDLIVLSELVLKMAGIEPVGELSDAQVAALSGGPLLQSEATLMLIAAPTPTAALLARNALKKGGARLHRTLVQSRLALALLVLMAQHRQRCVFETEAHIKSLSSAYDTVQSYLFQYAHFLAAQGAQAYAELVPSPVDWIRRFGVDVPMAFHLARPKLVYEMQPTESKLEAPAHVEEMEVEREDKASPAETTQAMPVEPTEPWHAALTPVITGVREALPSDALSEIGAAFFTTFWQLALSDITVPIERYQQEMARLRQSLRDVDGAVDLSESLKKSARVRLQENVAQLTAELKAQTLSHQATRRRLQAERDHWFAPDVHRGRLAQQLVAQCLLPRALLSPTDALFAARFLRMLHTLQTPHLPTLAVYDVVLCQHVAPTLFAATENEARNYARFLHGVLSDVHAWLESHVYEKEALSHMHTGWEGHRGLPSRPSEAPLSHAAFKGTMLRWHTKLYEAFLACFGTEYMRMRNAIVVLNRLSAFFPLLAAHGQALLEAVERVSHSDPRGDLKVLAHGLVATLKKQRSTWVDVRFFRRLTREERAAEAQAKAEAEAQAKAHEEARQQQERERAEQERLAKEKAEAAARQRVEAAREEAQRTRKAKEPQGKAEREKDEPRELHMRGSGEGRGKMTRSERKREREERAMERSERDDRGAERSTGPERGGRAEPLNDRGQGRGTDRNDRDRDRDRRGRWNWDRGYERARDDRRLKSDDRIETNAQWQRRDDAQEVDDSARQDEQHGRKRSLADRLHSTDSAAHDTQASTDAPDNKRMRKDRTPQRQRQSDEREPVRDPPAHSWRERERPARSWGRERPNDVPREHRERDRRKRRAGGD</sequence>
<feature type="region of interest" description="Disordered" evidence="6">
    <location>
        <begin position="1280"/>
        <end position="1568"/>
    </location>
</feature>
<evidence type="ECO:0000256" key="1">
    <source>
        <dbReference type="ARBA" id="ARBA00004123"/>
    </source>
</evidence>
<feature type="domain" description="THO complex subunitTHOC2 C-terminal" evidence="7">
    <location>
        <begin position="962"/>
        <end position="1256"/>
    </location>
</feature>
<evidence type="ECO:0000259" key="8">
    <source>
        <dbReference type="Pfam" id="PF11732"/>
    </source>
</evidence>
<dbReference type="GO" id="GO:0006406">
    <property type="term" value="P:mRNA export from nucleus"/>
    <property type="evidence" value="ECO:0007669"/>
    <property type="project" value="InterPro"/>
</dbReference>
<feature type="compositionally biased region" description="Basic and acidic residues" evidence="6">
    <location>
        <begin position="1280"/>
        <end position="1487"/>
    </location>
</feature>
<keyword evidence="4" id="KW-0539">Nucleus</keyword>
<keyword evidence="5" id="KW-0175">Coiled coil</keyword>
<comment type="similarity">
    <text evidence="2">Belongs to the THOC2 family.</text>
</comment>
<dbReference type="Pfam" id="PF11732">
    <property type="entry name" value="Thoc2"/>
    <property type="match status" value="1"/>
</dbReference>
<dbReference type="Pfam" id="PF16134">
    <property type="entry name" value="THOC2_N"/>
    <property type="match status" value="1"/>
</dbReference>
<evidence type="ECO:0000259" key="9">
    <source>
        <dbReference type="Pfam" id="PF16134"/>
    </source>
</evidence>
<evidence type="ECO:0000313" key="11">
    <source>
        <dbReference type="Proteomes" id="UP001214415"/>
    </source>
</evidence>
<reference evidence="10" key="1">
    <citation type="submission" date="2023-03" db="EMBL/GenBank/DDBJ databases">
        <title>Mating type loci evolution in Malassezia.</title>
        <authorList>
            <person name="Coelho M.A."/>
        </authorList>
    </citation>
    <scope>NUCLEOTIDE SEQUENCE</scope>
    <source>
        <strain evidence="10">CBS 12830</strain>
    </source>
</reference>